<name>A0A059ZZY9_ACICK</name>
<evidence type="ECO:0000313" key="4">
    <source>
        <dbReference type="Proteomes" id="UP000005522"/>
    </source>
</evidence>
<dbReference type="SUPFAM" id="SSF55008">
    <property type="entry name" value="HMA, heavy metal-associated domain"/>
    <property type="match status" value="1"/>
</dbReference>
<dbReference type="PROSITE" id="PS50846">
    <property type="entry name" value="HMA_2"/>
    <property type="match status" value="1"/>
</dbReference>
<dbReference type="eggNOG" id="COG2608">
    <property type="taxonomic scope" value="Bacteria"/>
</dbReference>
<sequence length="68" mass="7360">MREIKLEVTGMTCQHCVRAVTTALERIPGVDKAEVDLESGMAVVYGQVHADELIAALNEEGYDAKVQG</sequence>
<proteinExistence type="predicted"/>
<dbReference type="HOGENOM" id="CLU_134973_6_0_6"/>
<dbReference type="InterPro" id="IPR036163">
    <property type="entry name" value="HMA_dom_sf"/>
</dbReference>
<evidence type="ECO:0000259" key="2">
    <source>
        <dbReference type="PROSITE" id="PS50846"/>
    </source>
</evidence>
<dbReference type="Gene3D" id="3.30.70.100">
    <property type="match status" value="1"/>
</dbReference>
<feature type="domain" description="HMA" evidence="2">
    <location>
        <begin position="2"/>
        <end position="65"/>
    </location>
</feature>
<dbReference type="Pfam" id="PF00403">
    <property type="entry name" value="HMA"/>
    <property type="match status" value="1"/>
</dbReference>
<dbReference type="PROSITE" id="PS01047">
    <property type="entry name" value="HMA_1"/>
    <property type="match status" value="1"/>
</dbReference>
<evidence type="ECO:0000313" key="3">
    <source>
        <dbReference type="EMBL" id="AIA55576.1"/>
    </source>
</evidence>
<gene>
    <name evidence="3" type="ORF">Acaty_c1716</name>
</gene>
<dbReference type="CDD" id="cd00371">
    <property type="entry name" value="HMA"/>
    <property type="match status" value="1"/>
</dbReference>
<dbReference type="InterPro" id="IPR017969">
    <property type="entry name" value="Heavy-metal-associated_CS"/>
</dbReference>
<dbReference type="AlphaFoldDB" id="A0A059ZZY9"/>
<dbReference type="EMBL" id="CP005986">
    <property type="protein sequence ID" value="AIA55576.1"/>
    <property type="molecule type" value="Genomic_DNA"/>
</dbReference>
<accession>A0A059ZZY9</accession>
<reference evidence="3 4" key="1">
    <citation type="journal article" date="2009" name="J. Bacteriol.">
        <title>Draft genome sequence of the extremely acidophilic bacterium Acidithiobacillus caldus ATCC 51756 reveals metabolic versatility in the genus Acidithiobacillus.</title>
        <authorList>
            <person name="Valdes J."/>
            <person name="Quatrini R."/>
            <person name="Hallberg K."/>
            <person name="Dopson M."/>
            <person name="Valenzuela P.D."/>
            <person name="Holmes D.S."/>
        </authorList>
    </citation>
    <scope>NUCLEOTIDE SEQUENCE [LARGE SCALE GENOMIC DNA]</scope>
    <source>
        <strain evidence="4">ATCC 51756 / DSM 8584 / KU</strain>
    </source>
</reference>
<evidence type="ECO:0000256" key="1">
    <source>
        <dbReference type="ARBA" id="ARBA00022723"/>
    </source>
</evidence>
<protein>
    <submittedName>
        <fullName evidence="3">Copper chaperone</fullName>
    </submittedName>
</protein>
<organism evidence="3 4">
    <name type="scientific">Acidithiobacillus caldus (strain ATCC 51756 / DSM 8584 / KU)</name>
    <dbReference type="NCBI Taxonomy" id="637389"/>
    <lineage>
        <taxon>Bacteria</taxon>
        <taxon>Pseudomonadati</taxon>
        <taxon>Pseudomonadota</taxon>
        <taxon>Acidithiobacillia</taxon>
        <taxon>Acidithiobacillales</taxon>
        <taxon>Acidithiobacillaceae</taxon>
        <taxon>Acidithiobacillus</taxon>
    </lineage>
</organism>
<dbReference type="Proteomes" id="UP000005522">
    <property type="component" value="Chromosome"/>
</dbReference>
<keyword evidence="1" id="KW-0479">Metal-binding</keyword>
<dbReference type="RefSeq" id="WP_004872719.1">
    <property type="nucleotide sequence ID" value="NZ_CP005986.1"/>
</dbReference>
<dbReference type="InterPro" id="IPR006121">
    <property type="entry name" value="HMA_dom"/>
</dbReference>
<dbReference type="FunFam" id="3.30.70.100:FF:000001">
    <property type="entry name" value="ATPase copper transporting beta"/>
    <property type="match status" value="1"/>
</dbReference>
<dbReference type="GeneID" id="92931826"/>
<dbReference type="GO" id="GO:0046872">
    <property type="term" value="F:metal ion binding"/>
    <property type="evidence" value="ECO:0007669"/>
    <property type="project" value="UniProtKB-KW"/>
</dbReference>
<dbReference type="KEGG" id="acz:Acaty_c1716"/>